<keyword evidence="2" id="KW-1185">Reference proteome</keyword>
<comment type="caution">
    <text evidence="1">The sequence shown here is derived from an EMBL/GenBank/DDBJ whole genome shotgun (WGS) entry which is preliminary data.</text>
</comment>
<name>A0ABD1UT34_9LAMI</name>
<dbReference type="Proteomes" id="UP001604277">
    <property type="component" value="Unassembled WGS sequence"/>
</dbReference>
<gene>
    <name evidence="1" type="ORF">Fot_20770</name>
</gene>
<accession>A0ABD1UT34</accession>
<evidence type="ECO:0000313" key="1">
    <source>
        <dbReference type="EMBL" id="KAL2528169.1"/>
    </source>
</evidence>
<evidence type="ECO:0000313" key="2">
    <source>
        <dbReference type="Proteomes" id="UP001604277"/>
    </source>
</evidence>
<sequence>MYTCGVSCDVGFDKVTTFHTLFRDEHMIAPSITPIHLNTILGEQTLRFMGYDLVKRVWKNIRGKSKALNVIRVEESMNILRSREYLRSSGTRVECLRSISNFSFQRTIGIPLYQDLSPFMRENVTELKWQYTHITEEQVRLHEEQVRLKTIN</sequence>
<organism evidence="1 2">
    <name type="scientific">Forsythia ovata</name>
    <dbReference type="NCBI Taxonomy" id="205694"/>
    <lineage>
        <taxon>Eukaryota</taxon>
        <taxon>Viridiplantae</taxon>
        <taxon>Streptophyta</taxon>
        <taxon>Embryophyta</taxon>
        <taxon>Tracheophyta</taxon>
        <taxon>Spermatophyta</taxon>
        <taxon>Magnoliopsida</taxon>
        <taxon>eudicotyledons</taxon>
        <taxon>Gunneridae</taxon>
        <taxon>Pentapetalae</taxon>
        <taxon>asterids</taxon>
        <taxon>lamiids</taxon>
        <taxon>Lamiales</taxon>
        <taxon>Oleaceae</taxon>
        <taxon>Forsythieae</taxon>
        <taxon>Forsythia</taxon>
    </lineage>
</organism>
<dbReference type="EMBL" id="JBFOLJ010000006">
    <property type="protein sequence ID" value="KAL2528169.1"/>
    <property type="molecule type" value="Genomic_DNA"/>
</dbReference>
<protein>
    <submittedName>
        <fullName evidence="1">Uncharacterized protein</fullName>
    </submittedName>
</protein>
<reference evidence="2" key="1">
    <citation type="submission" date="2024-07" db="EMBL/GenBank/DDBJ databases">
        <title>Two chromosome-level genome assemblies of Korean endemic species Abeliophyllum distichum and Forsythia ovata (Oleaceae).</title>
        <authorList>
            <person name="Jang H."/>
        </authorList>
    </citation>
    <scope>NUCLEOTIDE SEQUENCE [LARGE SCALE GENOMIC DNA]</scope>
</reference>
<proteinExistence type="predicted"/>
<dbReference type="AlphaFoldDB" id="A0ABD1UT34"/>